<comment type="caution">
    <text evidence="10">The sequence shown here is derived from an EMBL/GenBank/DDBJ whole genome shotgun (WGS) entry which is preliminary data.</text>
</comment>
<dbReference type="EMBL" id="PIPR01000001">
    <property type="protein sequence ID" value="RUO42021.1"/>
    <property type="molecule type" value="Genomic_DNA"/>
</dbReference>
<evidence type="ECO:0000256" key="6">
    <source>
        <dbReference type="ARBA" id="ARBA00023136"/>
    </source>
</evidence>
<proteinExistence type="predicted"/>
<evidence type="ECO:0000256" key="2">
    <source>
        <dbReference type="ARBA" id="ARBA00022448"/>
    </source>
</evidence>
<dbReference type="InterPro" id="IPR004680">
    <property type="entry name" value="Cit_transptr-like_dom"/>
</dbReference>
<accession>A0A7Z7EUC3</accession>
<feature type="domain" description="RCK C-terminal" evidence="9">
    <location>
        <begin position="205"/>
        <end position="290"/>
    </location>
</feature>
<dbReference type="InterPro" id="IPR006037">
    <property type="entry name" value="RCK_C"/>
</dbReference>
<dbReference type="Proteomes" id="UP000287766">
    <property type="component" value="Unassembled WGS sequence"/>
</dbReference>
<feature type="transmembrane region" description="Helical" evidence="8">
    <location>
        <begin position="412"/>
        <end position="431"/>
    </location>
</feature>
<dbReference type="GO" id="GO:0008324">
    <property type="term" value="F:monoatomic cation transmembrane transporter activity"/>
    <property type="evidence" value="ECO:0007669"/>
    <property type="project" value="InterPro"/>
</dbReference>
<feature type="transmembrane region" description="Helical" evidence="8">
    <location>
        <begin position="180"/>
        <end position="200"/>
    </location>
</feature>
<dbReference type="SUPFAM" id="SSF116726">
    <property type="entry name" value="TrkA C-terminal domain-like"/>
    <property type="match status" value="2"/>
</dbReference>
<dbReference type="GO" id="GO:0006813">
    <property type="term" value="P:potassium ion transport"/>
    <property type="evidence" value="ECO:0007669"/>
    <property type="project" value="InterPro"/>
</dbReference>
<keyword evidence="3 8" id="KW-0812">Transmembrane</keyword>
<feature type="domain" description="RCK C-terminal" evidence="9">
    <location>
        <begin position="312"/>
        <end position="396"/>
    </location>
</feature>
<evidence type="ECO:0000256" key="3">
    <source>
        <dbReference type="ARBA" id="ARBA00022692"/>
    </source>
</evidence>
<organism evidence="10 11">
    <name type="scientific">Pseudidiomarina aestuarii</name>
    <dbReference type="NCBI Taxonomy" id="624146"/>
    <lineage>
        <taxon>Bacteria</taxon>
        <taxon>Pseudomonadati</taxon>
        <taxon>Pseudomonadota</taxon>
        <taxon>Gammaproteobacteria</taxon>
        <taxon>Alteromonadales</taxon>
        <taxon>Idiomarinaceae</taxon>
        <taxon>Pseudidiomarina</taxon>
    </lineage>
</organism>
<dbReference type="Pfam" id="PF02080">
    <property type="entry name" value="TrkA_C"/>
    <property type="match status" value="1"/>
</dbReference>
<keyword evidence="6 8" id="KW-0472">Membrane</keyword>
<feature type="transmembrane region" description="Helical" evidence="8">
    <location>
        <begin position="543"/>
        <end position="561"/>
    </location>
</feature>
<feature type="region of interest" description="Disordered" evidence="7">
    <location>
        <begin position="296"/>
        <end position="317"/>
    </location>
</feature>
<evidence type="ECO:0000313" key="10">
    <source>
        <dbReference type="EMBL" id="RUO42021.1"/>
    </source>
</evidence>
<comment type="subcellular location">
    <subcellularLocation>
        <location evidence="1">Membrane</location>
        <topology evidence="1">Multi-pass membrane protein</topology>
    </subcellularLocation>
</comment>
<evidence type="ECO:0000259" key="9">
    <source>
        <dbReference type="PROSITE" id="PS51202"/>
    </source>
</evidence>
<dbReference type="Pfam" id="PF03600">
    <property type="entry name" value="CitMHS"/>
    <property type="match status" value="1"/>
</dbReference>
<evidence type="ECO:0000256" key="1">
    <source>
        <dbReference type="ARBA" id="ARBA00004141"/>
    </source>
</evidence>
<reference evidence="11" key="1">
    <citation type="journal article" date="2018" name="Front. Microbiol.">
        <title>Genome-Based Analysis Reveals the Taxonomy and Diversity of the Family Idiomarinaceae.</title>
        <authorList>
            <person name="Liu Y."/>
            <person name="Lai Q."/>
            <person name="Shao Z."/>
        </authorList>
    </citation>
    <scope>NUCLEOTIDE SEQUENCE [LARGE SCALE GENOMIC DNA]</scope>
    <source>
        <strain evidence="11">KYW314</strain>
    </source>
</reference>
<keyword evidence="4" id="KW-0677">Repeat</keyword>
<evidence type="ECO:0000256" key="8">
    <source>
        <dbReference type="SAM" id="Phobius"/>
    </source>
</evidence>
<evidence type="ECO:0000313" key="11">
    <source>
        <dbReference type="Proteomes" id="UP000287766"/>
    </source>
</evidence>
<keyword evidence="11" id="KW-1185">Reference proteome</keyword>
<feature type="transmembrane region" description="Helical" evidence="8">
    <location>
        <begin position="582"/>
        <end position="602"/>
    </location>
</feature>
<protein>
    <submittedName>
        <fullName evidence="10">SLC13 family permease</fullName>
    </submittedName>
</protein>
<keyword evidence="2" id="KW-0813">Transport</keyword>
<dbReference type="Gene3D" id="3.30.70.1450">
    <property type="entry name" value="Regulator of K+ conductance, C-terminal domain"/>
    <property type="match status" value="2"/>
</dbReference>
<dbReference type="AlphaFoldDB" id="A0A7Z7EUC3"/>
<feature type="transmembrane region" description="Helical" evidence="8">
    <location>
        <begin position="6"/>
        <end position="22"/>
    </location>
</feature>
<name>A0A7Z7EUC3_9GAMM</name>
<dbReference type="PANTHER" id="PTHR43652:SF2">
    <property type="entry name" value="BASIC AMINO ACID ANTIPORTER YFCC-RELATED"/>
    <property type="match status" value="1"/>
</dbReference>
<dbReference type="RefSeq" id="WP_169930746.1">
    <property type="nucleotide sequence ID" value="NZ_PIPR01000001.1"/>
</dbReference>
<evidence type="ECO:0000256" key="5">
    <source>
        <dbReference type="ARBA" id="ARBA00022989"/>
    </source>
</evidence>
<dbReference type="PANTHER" id="PTHR43652">
    <property type="entry name" value="BASIC AMINO ACID ANTIPORTER YFCC-RELATED"/>
    <property type="match status" value="1"/>
</dbReference>
<dbReference type="PROSITE" id="PS51202">
    <property type="entry name" value="RCK_C"/>
    <property type="match status" value="2"/>
</dbReference>
<feature type="transmembrane region" description="Helical" evidence="8">
    <location>
        <begin position="82"/>
        <end position="101"/>
    </location>
</feature>
<evidence type="ECO:0000256" key="4">
    <source>
        <dbReference type="ARBA" id="ARBA00022737"/>
    </source>
</evidence>
<evidence type="ECO:0000256" key="7">
    <source>
        <dbReference type="SAM" id="MobiDB-lite"/>
    </source>
</evidence>
<dbReference type="InterPro" id="IPR051679">
    <property type="entry name" value="DASS-Related_Transporters"/>
</dbReference>
<dbReference type="GO" id="GO:0005886">
    <property type="term" value="C:plasma membrane"/>
    <property type="evidence" value="ECO:0007669"/>
    <property type="project" value="TreeGrafter"/>
</dbReference>
<feature type="transmembrane region" description="Helical" evidence="8">
    <location>
        <begin position="29"/>
        <end position="46"/>
    </location>
</feature>
<feature type="transmembrane region" description="Helical" evidence="8">
    <location>
        <begin position="136"/>
        <end position="160"/>
    </location>
</feature>
<sequence length="604" mass="63582">MTFDQWLILAILLATVVMFLLGRWRHDMVALAALLACVVVGVVDSSTAFSGFGHPAVITVACVLILSQGLQNSGAVDALTRVALPANAGIIVSISALVGLGALLSGFMNNVGAMALLMPVAVHVSRRLDLTAGQVLMPLAFGTILGGMTTLVGTPPNIIVSGFRAEAGLGGFGMFDFTPIGLAVAAVGVLFIALIGWRLVPARKQSGVEGFESGAYITEVRVEEGSKSDGLSLHDIEIELKDVDAQIIGIVQREVKIIAANPGRRVHAGDILMLEAEADALKDVLSILGLKLEESVENNDEQAESKDEKSEDDQEESKQSEITLLELVVQPNSQLVGQSAKDILLRTRYGINLLAFSREGKRSMKRLRATTFQSGDLLLMQGPLEAIAEFAADNGCVPLAQRELRIPNKTKVWQASLIMLGAIAVAALGWLPAAVSFTLGVLASMAVGTVSLRKVYEAVDWPVIVLLGALIPVAGAMESTGTAALIATFIVDSVAQGNAIVGLLAILLVTMFLSDLMNNAATAAVMCPIAISIASVLNVNPDSFLMAVAIGASCAFLTPIGHQNNTLILGPGGFRFGDYWKLGLPVQILVVVVSMPLLLIVWPL</sequence>
<feature type="transmembrane region" description="Helical" evidence="8">
    <location>
        <begin position="463"/>
        <end position="489"/>
    </location>
</feature>
<gene>
    <name evidence="10" type="ORF">CWE22_07720</name>
</gene>
<feature type="transmembrane region" description="Helical" evidence="8">
    <location>
        <begin position="495"/>
        <end position="513"/>
    </location>
</feature>
<feature type="transmembrane region" description="Helical" evidence="8">
    <location>
        <begin position="520"/>
        <end position="537"/>
    </location>
</feature>
<dbReference type="InterPro" id="IPR036721">
    <property type="entry name" value="RCK_C_sf"/>
</dbReference>
<keyword evidence="5 8" id="KW-1133">Transmembrane helix</keyword>